<accession>A0ABC9EGA0</accession>
<feature type="transmembrane region" description="Helical" evidence="1">
    <location>
        <begin position="41"/>
        <end position="65"/>
    </location>
</feature>
<dbReference type="PANTHER" id="PTHR12771:SF20">
    <property type="entry name" value="ELMO_CED-12 FAMILY PROTEIN"/>
    <property type="match status" value="1"/>
</dbReference>
<dbReference type="PANTHER" id="PTHR12771">
    <property type="entry name" value="ENGULFMENT AND CELL MOTILITY"/>
    <property type="match status" value="1"/>
</dbReference>
<dbReference type="InterPro" id="IPR006816">
    <property type="entry name" value="ELMO_dom"/>
</dbReference>
<sequence length="311" mass="35151">MDASAGSFVAVRRLSGSDRAAAFHHSSSGASPRLSLFRYSFVCFIFALPAVAVAAPATVMVLMVLCCPYAGAAAEVVTGSTAWIGRGLSCVCAQRRDSDARLSFDLTPGQEECLQRLQNRIEVQYDSSNREHQEALQALWCASFPGTELRGLISEQWKEMGWQGKDPSTDFRGGGFISLENLLYFARNYPKSFQELLRKQNGDRAIWEYPFAVAGVNITFMLIQMLDLQAVKPRSLFGAVFLKLLSENDRAFDILYCITFKLMDQQWLDMHATYMDFNTVMKSTRRQLERELLVEDLQRIEDMPSYRLLAR</sequence>
<keyword evidence="1" id="KW-0472">Membrane</keyword>
<dbReference type="InterPro" id="IPR050868">
    <property type="entry name" value="ELMO_domain-containing"/>
</dbReference>
<keyword evidence="1" id="KW-0812">Transmembrane</keyword>
<dbReference type="EMBL" id="OZ075114">
    <property type="protein sequence ID" value="CAL5056823.1"/>
    <property type="molecule type" value="Genomic_DNA"/>
</dbReference>
<proteinExistence type="predicted"/>
<evidence type="ECO:0000313" key="3">
    <source>
        <dbReference type="EMBL" id="CAL5056823.1"/>
    </source>
</evidence>
<evidence type="ECO:0000256" key="1">
    <source>
        <dbReference type="SAM" id="Phobius"/>
    </source>
</evidence>
<evidence type="ECO:0000313" key="4">
    <source>
        <dbReference type="Proteomes" id="UP001497457"/>
    </source>
</evidence>
<evidence type="ECO:0000259" key="2">
    <source>
        <dbReference type="PROSITE" id="PS51335"/>
    </source>
</evidence>
<name>A0ABC9EGA0_9POAL</name>
<organism evidence="3 4">
    <name type="scientific">Urochloa decumbens</name>
    <dbReference type="NCBI Taxonomy" id="240449"/>
    <lineage>
        <taxon>Eukaryota</taxon>
        <taxon>Viridiplantae</taxon>
        <taxon>Streptophyta</taxon>
        <taxon>Embryophyta</taxon>
        <taxon>Tracheophyta</taxon>
        <taxon>Spermatophyta</taxon>
        <taxon>Magnoliopsida</taxon>
        <taxon>Liliopsida</taxon>
        <taxon>Poales</taxon>
        <taxon>Poaceae</taxon>
        <taxon>PACMAD clade</taxon>
        <taxon>Panicoideae</taxon>
        <taxon>Panicodae</taxon>
        <taxon>Paniceae</taxon>
        <taxon>Melinidinae</taxon>
        <taxon>Urochloa</taxon>
    </lineage>
</organism>
<dbReference type="Pfam" id="PF04727">
    <property type="entry name" value="ELMO_CED12"/>
    <property type="match status" value="1"/>
</dbReference>
<keyword evidence="1" id="KW-1133">Transmembrane helix</keyword>
<keyword evidence="4" id="KW-1185">Reference proteome</keyword>
<reference evidence="3" key="1">
    <citation type="submission" date="2024-10" db="EMBL/GenBank/DDBJ databases">
        <authorList>
            <person name="Ryan C."/>
        </authorList>
    </citation>
    <scope>NUCLEOTIDE SEQUENCE [LARGE SCALE GENOMIC DNA]</scope>
</reference>
<gene>
    <name evidence="3" type="ORF">URODEC1_LOCUS95274</name>
</gene>
<dbReference type="PROSITE" id="PS51335">
    <property type="entry name" value="ELMO"/>
    <property type="match status" value="1"/>
</dbReference>
<dbReference type="Proteomes" id="UP001497457">
    <property type="component" value="Chromosome 4rd"/>
</dbReference>
<feature type="domain" description="ELMO" evidence="2">
    <location>
        <begin position="131"/>
        <end position="292"/>
    </location>
</feature>
<dbReference type="AlphaFoldDB" id="A0ABC9EGA0"/>
<protein>
    <recommendedName>
        <fullName evidence="2">ELMO domain-containing protein</fullName>
    </recommendedName>
</protein>